<evidence type="ECO:0000256" key="6">
    <source>
        <dbReference type="SAM" id="Phobius"/>
    </source>
</evidence>
<comment type="subcellular location">
    <subcellularLocation>
        <location evidence="1">Membrane</location>
    </subcellularLocation>
</comment>
<name>A0AAV2A2G6_9ARAC</name>
<evidence type="ECO:0000313" key="8">
    <source>
        <dbReference type="EMBL" id="CAL1277791.1"/>
    </source>
</evidence>
<feature type="transmembrane region" description="Helical" evidence="6">
    <location>
        <begin position="71"/>
        <end position="100"/>
    </location>
</feature>
<feature type="chain" id="PRO_5043774366" evidence="7">
    <location>
        <begin position="23"/>
        <end position="162"/>
    </location>
</feature>
<keyword evidence="9" id="KW-1185">Reference proteome</keyword>
<evidence type="ECO:0000256" key="4">
    <source>
        <dbReference type="ARBA" id="ARBA00023136"/>
    </source>
</evidence>
<dbReference type="InterPro" id="IPR026910">
    <property type="entry name" value="Shisa"/>
</dbReference>
<reference evidence="8 9" key="1">
    <citation type="submission" date="2024-04" db="EMBL/GenBank/DDBJ databases">
        <authorList>
            <person name="Rising A."/>
            <person name="Reimegard J."/>
            <person name="Sonavane S."/>
            <person name="Akerstrom W."/>
            <person name="Nylinder S."/>
            <person name="Hedman E."/>
            <person name="Kallberg Y."/>
        </authorList>
    </citation>
    <scope>NUCLEOTIDE SEQUENCE [LARGE SCALE GENOMIC DNA]</scope>
</reference>
<feature type="signal peptide" evidence="7">
    <location>
        <begin position="1"/>
        <end position="22"/>
    </location>
</feature>
<dbReference type="GO" id="GO:0016020">
    <property type="term" value="C:membrane"/>
    <property type="evidence" value="ECO:0007669"/>
    <property type="project" value="UniProtKB-SubCell"/>
</dbReference>
<evidence type="ECO:0000256" key="5">
    <source>
        <dbReference type="SAM" id="MobiDB-lite"/>
    </source>
</evidence>
<dbReference type="Proteomes" id="UP001497382">
    <property type="component" value="Unassembled WGS sequence"/>
</dbReference>
<dbReference type="EMBL" id="CAXIEN010000105">
    <property type="protein sequence ID" value="CAL1277791.1"/>
    <property type="molecule type" value="Genomic_DNA"/>
</dbReference>
<evidence type="ECO:0000313" key="9">
    <source>
        <dbReference type="Proteomes" id="UP001497382"/>
    </source>
</evidence>
<keyword evidence="2 6" id="KW-0812">Transmembrane</keyword>
<proteinExistence type="predicted"/>
<dbReference type="AlphaFoldDB" id="A0AAV2A2G6"/>
<keyword evidence="4 6" id="KW-0472">Membrane</keyword>
<comment type="caution">
    <text evidence="8">The sequence shown here is derived from an EMBL/GenBank/DDBJ whole genome shotgun (WGS) entry which is preliminary data.</text>
</comment>
<accession>A0AAV2A2G6</accession>
<keyword evidence="7" id="KW-0732">Signal</keyword>
<evidence type="ECO:0000256" key="2">
    <source>
        <dbReference type="ARBA" id="ARBA00022692"/>
    </source>
</evidence>
<gene>
    <name evidence="8" type="ORF">LARSCL_LOCUS9414</name>
</gene>
<dbReference type="PANTHER" id="PTHR31395:SF23">
    <property type="entry name" value="GEO05642P1"/>
    <property type="match status" value="1"/>
</dbReference>
<evidence type="ECO:0000256" key="3">
    <source>
        <dbReference type="ARBA" id="ARBA00022989"/>
    </source>
</evidence>
<sequence length="162" mass="17620">MLSPRFLLFVALVLKFSYEVSAMDCSAMGIRFSCPTGLEDSSKVFCCKSGFTSAIEVCCDVEDFLKENTGILAGIIIGVLVILIIITLCCCCFCSCCCLAKRRLNRGTVLYGPVTLSTPSAPSASFQAVHLPPSQIPNPPPYYQSANPNYSYQPPANPDYKY</sequence>
<evidence type="ECO:0000256" key="1">
    <source>
        <dbReference type="ARBA" id="ARBA00004370"/>
    </source>
</evidence>
<evidence type="ECO:0000256" key="7">
    <source>
        <dbReference type="SAM" id="SignalP"/>
    </source>
</evidence>
<protein>
    <submittedName>
        <fullName evidence="8">Uncharacterized protein</fullName>
    </submittedName>
</protein>
<keyword evidence="3 6" id="KW-1133">Transmembrane helix</keyword>
<dbReference type="PANTHER" id="PTHR31395">
    <property type="entry name" value="SHISA"/>
    <property type="match status" value="1"/>
</dbReference>
<feature type="region of interest" description="Disordered" evidence="5">
    <location>
        <begin position="133"/>
        <end position="162"/>
    </location>
</feature>
<organism evidence="8 9">
    <name type="scientific">Larinioides sclopetarius</name>
    <dbReference type="NCBI Taxonomy" id="280406"/>
    <lineage>
        <taxon>Eukaryota</taxon>
        <taxon>Metazoa</taxon>
        <taxon>Ecdysozoa</taxon>
        <taxon>Arthropoda</taxon>
        <taxon>Chelicerata</taxon>
        <taxon>Arachnida</taxon>
        <taxon>Araneae</taxon>
        <taxon>Araneomorphae</taxon>
        <taxon>Entelegynae</taxon>
        <taxon>Araneoidea</taxon>
        <taxon>Araneidae</taxon>
        <taxon>Larinioides</taxon>
    </lineage>
</organism>